<dbReference type="InterPro" id="IPR036259">
    <property type="entry name" value="MFS_trans_sf"/>
</dbReference>
<organism evidence="2 3">
    <name type="scientific">Williamsia serinedens</name>
    <dbReference type="NCBI Taxonomy" id="391736"/>
    <lineage>
        <taxon>Bacteria</taxon>
        <taxon>Bacillati</taxon>
        <taxon>Actinomycetota</taxon>
        <taxon>Actinomycetes</taxon>
        <taxon>Mycobacteriales</taxon>
        <taxon>Nocardiaceae</taxon>
        <taxon>Williamsia</taxon>
    </lineage>
</organism>
<evidence type="ECO:0000256" key="1">
    <source>
        <dbReference type="SAM" id="Phobius"/>
    </source>
</evidence>
<feature type="transmembrane region" description="Helical" evidence="1">
    <location>
        <begin position="65"/>
        <end position="85"/>
    </location>
</feature>
<dbReference type="RefSeq" id="WP_253653534.1">
    <property type="nucleotide sequence ID" value="NZ_BAAAOE010000001.1"/>
</dbReference>
<proteinExistence type="predicted"/>
<dbReference type="Gene3D" id="1.20.1250.20">
    <property type="entry name" value="MFS general substrate transporter like domains"/>
    <property type="match status" value="1"/>
</dbReference>
<evidence type="ECO:0008006" key="4">
    <source>
        <dbReference type="Google" id="ProtNLM"/>
    </source>
</evidence>
<feature type="transmembrane region" description="Helical" evidence="1">
    <location>
        <begin position="154"/>
        <end position="172"/>
    </location>
</feature>
<dbReference type="Proteomes" id="UP001205740">
    <property type="component" value="Unassembled WGS sequence"/>
</dbReference>
<feature type="transmembrane region" description="Helical" evidence="1">
    <location>
        <begin position="127"/>
        <end position="148"/>
    </location>
</feature>
<feature type="transmembrane region" description="Helical" evidence="1">
    <location>
        <begin position="97"/>
        <end position="115"/>
    </location>
</feature>
<reference evidence="2 3" key="1">
    <citation type="submission" date="2022-06" db="EMBL/GenBank/DDBJ databases">
        <title>Genomic Encyclopedia of Archaeal and Bacterial Type Strains, Phase II (KMG-II): from individual species to whole genera.</title>
        <authorList>
            <person name="Goeker M."/>
        </authorList>
    </citation>
    <scope>NUCLEOTIDE SEQUENCE [LARGE SCALE GENOMIC DNA]</scope>
    <source>
        <strain evidence="2 3">DSM 45037</strain>
    </source>
</reference>
<feature type="transmembrane region" description="Helical" evidence="1">
    <location>
        <begin position="31"/>
        <end position="53"/>
    </location>
</feature>
<feature type="transmembrane region" description="Helical" evidence="1">
    <location>
        <begin position="326"/>
        <end position="347"/>
    </location>
</feature>
<gene>
    <name evidence="2" type="ORF">LX12_001126</name>
</gene>
<feature type="transmembrane region" description="Helical" evidence="1">
    <location>
        <begin position="265"/>
        <end position="282"/>
    </location>
</feature>
<keyword evidence="1" id="KW-0812">Transmembrane</keyword>
<accession>A0ABT1GY80</accession>
<sequence>MRVAMPGILFVLVMAQPNLATGMMPLYRSTWHLAPLLVTVVFAAYLLALVPTLAVLGRPAGRTGWWWRIAVGVIAGVAADIVMAVADSATGACVARVAAGVSVGLVTGSISGLVLERAGDRGRTTMATATVLGSALGTVAAAVCAQYLPAPTVLVYLVHAGLLTAAGIGVVLDRAPLTEAAESPAPTVSTSRLPADGAYRPVTGYVSGVSAWVSAGLVVALLPSYGASLLATDDLAVLAAPVTVYLVAAWLVQRVVPATSRMAKPVVAQTLIVVGVLVAGIVPLVPDVTVLLVAGVVAGTGQGLAYRSGLRIVSAASAPGDHARAAARYAAVSYLFAAVATIAFGAVATAWSMSVAVVVAAVALGALLITSVVAVRRRPAPASAPETPSDALV</sequence>
<protein>
    <recommendedName>
        <fullName evidence="4">MFS transporter</fullName>
    </recommendedName>
</protein>
<evidence type="ECO:0000313" key="2">
    <source>
        <dbReference type="EMBL" id="MCP2159947.1"/>
    </source>
</evidence>
<dbReference type="EMBL" id="JAMTCG010000002">
    <property type="protein sequence ID" value="MCP2159947.1"/>
    <property type="molecule type" value="Genomic_DNA"/>
</dbReference>
<feature type="transmembrane region" description="Helical" evidence="1">
    <location>
        <begin position="288"/>
        <end position="306"/>
    </location>
</feature>
<keyword evidence="1" id="KW-0472">Membrane</keyword>
<feature type="transmembrane region" description="Helical" evidence="1">
    <location>
        <begin position="353"/>
        <end position="375"/>
    </location>
</feature>
<evidence type="ECO:0000313" key="3">
    <source>
        <dbReference type="Proteomes" id="UP001205740"/>
    </source>
</evidence>
<name>A0ABT1GY80_9NOCA</name>
<feature type="transmembrane region" description="Helical" evidence="1">
    <location>
        <begin position="235"/>
        <end position="253"/>
    </location>
</feature>
<keyword evidence="3" id="KW-1185">Reference proteome</keyword>
<feature type="transmembrane region" description="Helical" evidence="1">
    <location>
        <begin position="202"/>
        <end position="223"/>
    </location>
</feature>
<comment type="caution">
    <text evidence="2">The sequence shown here is derived from an EMBL/GenBank/DDBJ whole genome shotgun (WGS) entry which is preliminary data.</text>
</comment>
<keyword evidence="1" id="KW-1133">Transmembrane helix</keyword>
<dbReference type="SUPFAM" id="SSF103473">
    <property type="entry name" value="MFS general substrate transporter"/>
    <property type="match status" value="1"/>
</dbReference>